<geneLocation type="plasmid" evidence="2">
    <name>unnamed</name>
</geneLocation>
<proteinExistence type="predicted"/>
<keyword evidence="3" id="KW-1185">Reference proteome</keyword>
<evidence type="ECO:0000259" key="1">
    <source>
        <dbReference type="Pfam" id="PF01814"/>
    </source>
</evidence>
<dbReference type="Pfam" id="PF01814">
    <property type="entry name" value="Hemerythrin"/>
    <property type="match status" value="1"/>
</dbReference>
<comment type="caution">
    <text evidence="2">The sequence shown here is derived from an EMBL/GenBank/DDBJ whole genome shotgun (WGS) entry which is preliminary data.</text>
</comment>
<sequence length="225" mass="24595">MRSAESESDKIYDELIAAHTIMRRGVDLMRAALKHAPATAGEVDSCVGVGRWLIEFVHSHQRREEEVLWRPLAQASPPDVVELHDLSVQHVAIDRELDGLARRLDRLEELSAVAASPETRAMAEAALAALESAAVNISDHLDEEEALLKALLALLDDPVVRTLRAAMARSAPSARPDLVLGLMSDPTPTAGYASMLNSIPLSTRALRPLLIARYHSRKRRLGLVA</sequence>
<dbReference type="Gene3D" id="1.20.120.520">
    <property type="entry name" value="nmb1532 protein domain like"/>
    <property type="match status" value="1"/>
</dbReference>
<evidence type="ECO:0000313" key="2">
    <source>
        <dbReference type="EMBL" id="MCH6164411.1"/>
    </source>
</evidence>
<name>A0ABS9T7C8_9PSEU</name>
<feature type="domain" description="Hemerythrin-like" evidence="1">
    <location>
        <begin position="11"/>
        <end position="151"/>
    </location>
</feature>
<keyword evidence="2" id="KW-0614">Plasmid</keyword>
<accession>A0ABS9T7C8</accession>
<protein>
    <submittedName>
        <fullName evidence="2">Hemerythrin domain-containing protein</fullName>
    </submittedName>
</protein>
<dbReference type="RefSeq" id="WP_241034610.1">
    <property type="nucleotide sequence ID" value="NZ_BAAAJF010000034.1"/>
</dbReference>
<dbReference type="EMBL" id="JAKXMK010000002">
    <property type="protein sequence ID" value="MCH6164411.1"/>
    <property type="molecule type" value="Genomic_DNA"/>
</dbReference>
<evidence type="ECO:0000313" key="3">
    <source>
        <dbReference type="Proteomes" id="UP001299970"/>
    </source>
</evidence>
<dbReference type="InterPro" id="IPR012312">
    <property type="entry name" value="Hemerythrin-like"/>
</dbReference>
<gene>
    <name evidence="2" type="ORF">MMF94_01850</name>
</gene>
<reference evidence="2 3" key="1">
    <citation type="submission" date="2022-03" db="EMBL/GenBank/DDBJ databases">
        <title>Pseudonocardia alaer sp. nov., a novel actinomycete isolated from reed forest soil.</title>
        <authorList>
            <person name="Wang L."/>
        </authorList>
    </citation>
    <scope>NUCLEOTIDE SEQUENCE [LARGE SCALE GENOMIC DNA]</scope>
    <source>
        <strain evidence="2 3">Y-16303</strain>
        <plasmid evidence="2">unnamed</plasmid>
    </source>
</reference>
<organism evidence="2 3">
    <name type="scientific">Pseudonocardia alaniniphila</name>
    <dbReference type="NCBI Taxonomy" id="75291"/>
    <lineage>
        <taxon>Bacteria</taxon>
        <taxon>Bacillati</taxon>
        <taxon>Actinomycetota</taxon>
        <taxon>Actinomycetes</taxon>
        <taxon>Pseudonocardiales</taxon>
        <taxon>Pseudonocardiaceae</taxon>
        <taxon>Pseudonocardia</taxon>
    </lineage>
</organism>
<dbReference type="Proteomes" id="UP001299970">
    <property type="component" value="Unassembled WGS sequence"/>
</dbReference>